<keyword evidence="1" id="KW-0812">Transmembrane</keyword>
<proteinExistence type="predicted"/>
<feature type="domain" description="Reverse transcriptase zinc-binding" evidence="2">
    <location>
        <begin position="1"/>
        <end position="63"/>
    </location>
</feature>
<feature type="transmembrane region" description="Helical" evidence="1">
    <location>
        <begin position="242"/>
        <end position="260"/>
    </location>
</feature>
<evidence type="ECO:0000259" key="2">
    <source>
        <dbReference type="Pfam" id="PF13966"/>
    </source>
</evidence>
<organism evidence="3 4">
    <name type="scientific">Dendrobium nobile</name>
    <name type="common">Orchid</name>
    <dbReference type="NCBI Taxonomy" id="94219"/>
    <lineage>
        <taxon>Eukaryota</taxon>
        <taxon>Viridiplantae</taxon>
        <taxon>Streptophyta</taxon>
        <taxon>Embryophyta</taxon>
        <taxon>Tracheophyta</taxon>
        <taxon>Spermatophyta</taxon>
        <taxon>Magnoliopsida</taxon>
        <taxon>Liliopsida</taxon>
        <taxon>Asparagales</taxon>
        <taxon>Orchidaceae</taxon>
        <taxon>Epidendroideae</taxon>
        <taxon>Malaxideae</taxon>
        <taxon>Dendrobiinae</taxon>
        <taxon>Dendrobium</taxon>
    </lineage>
</organism>
<protein>
    <recommendedName>
        <fullName evidence="2">Reverse transcriptase zinc-binding domain-containing protein</fullName>
    </recommendedName>
</protein>
<keyword evidence="1" id="KW-0472">Membrane</keyword>
<evidence type="ECO:0000256" key="1">
    <source>
        <dbReference type="SAM" id="Phobius"/>
    </source>
</evidence>
<dbReference type="EMBL" id="JAGYWB010000005">
    <property type="protein sequence ID" value="KAI0522381.1"/>
    <property type="molecule type" value="Genomic_DNA"/>
</dbReference>
<dbReference type="AlphaFoldDB" id="A0A8T3BWG3"/>
<keyword evidence="1" id="KW-1133">Transmembrane helix</keyword>
<feature type="transmembrane region" description="Helical" evidence="1">
    <location>
        <begin position="265"/>
        <end position="281"/>
    </location>
</feature>
<name>A0A8T3BWG3_DENNO</name>
<evidence type="ECO:0000313" key="4">
    <source>
        <dbReference type="Proteomes" id="UP000829196"/>
    </source>
</evidence>
<gene>
    <name evidence="3" type="ORF">KFK09_004760</name>
</gene>
<sequence>MIWHKSFPSTVSIFIWRILHKLIPTDDNLRRRGFIFPSKCQCCYHVDNMHHVFISGPVVVKFWTYFEDIFHLNFFTTSISIYNLLDCWFVKSKGHVRNVIPSLILWFLWLERNDSHFNGVVMNYQRIIHKIKEKVAALYSANLLSVKRLKNLLFTSSTFGINLEVDYCHKVMRCITWMKPHTNSFKLNVASARLGTIVGYGGIIRDHNGIYMLGFAGPITNGYVNFSISYDMLHGLNLCANLYQIMLCWMWVLILTTILFMKRRIRFVLLLCFTFGGALGIS</sequence>
<reference evidence="3" key="1">
    <citation type="journal article" date="2022" name="Front. Genet.">
        <title>Chromosome-Scale Assembly of the Dendrobium nobile Genome Provides Insights Into the Molecular Mechanism of the Biosynthesis of the Medicinal Active Ingredient of Dendrobium.</title>
        <authorList>
            <person name="Xu Q."/>
            <person name="Niu S.-C."/>
            <person name="Li K.-L."/>
            <person name="Zheng P.-J."/>
            <person name="Zhang X.-J."/>
            <person name="Jia Y."/>
            <person name="Liu Y."/>
            <person name="Niu Y.-X."/>
            <person name="Yu L.-H."/>
            <person name="Chen D.-F."/>
            <person name="Zhang G.-Q."/>
        </authorList>
    </citation>
    <scope>NUCLEOTIDE SEQUENCE</scope>
    <source>
        <tissue evidence="3">Leaf</tissue>
    </source>
</reference>
<accession>A0A8T3BWG3</accession>
<dbReference type="Pfam" id="PF13966">
    <property type="entry name" value="zf-RVT"/>
    <property type="match status" value="1"/>
</dbReference>
<dbReference type="Proteomes" id="UP000829196">
    <property type="component" value="Unassembled WGS sequence"/>
</dbReference>
<evidence type="ECO:0000313" key="3">
    <source>
        <dbReference type="EMBL" id="KAI0522381.1"/>
    </source>
</evidence>
<keyword evidence="4" id="KW-1185">Reference proteome</keyword>
<dbReference type="OrthoDB" id="1306280at2759"/>
<dbReference type="InterPro" id="IPR026960">
    <property type="entry name" value="RVT-Znf"/>
</dbReference>
<comment type="caution">
    <text evidence="3">The sequence shown here is derived from an EMBL/GenBank/DDBJ whole genome shotgun (WGS) entry which is preliminary data.</text>
</comment>